<feature type="chain" id="PRO_5045047560" evidence="1">
    <location>
        <begin position="21"/>
        <end position="706"/>
    </location>
</feature>
<keyword evidence="3" id="KW-1185">Reference proteome</keyword>
<evidence type="ECO:0000256" key="1">
    <source>
        <dbReference type="SAM" id="SignalP"/>
    </source>
</evidence>
<dbReference type="InterPro" id="IPR011050">
    <property type="entry name" value="Pectin_lyase_fold/virulence"/>
</dbReference>
<accession>A0ABS0ILZ6</accession>
<evidence type="ECO:0000313" key="2">
    <source>
        <dbReference type="EMBL" id="MBF9238805.1"/>
    </source>
</evidence>
<proteinExistence type="predicted"/>
<reference evidence="2 3" key="1">
    <citation type="submission" date="2020-11" db="EMBL/GenBank/DDBJ databases">
        <authorList>
            <person name="Kim M.K."/>
        </authorList>
    </citation>
    <scope>NUCLEOTIDE SEQUENCE [LARGE SCALE GENOMIC DNA]</scope>
    <source>
        <strain evidence="2 3">BT683</strain>
    </source>
</reference>
<keyword evidence="1" id="KW-0732">Signal</keyword>
<dbReference type="SMART" id="SM00710">
    <property type="entry name" value="PbH1"/>
    <property type="match status" value="6"/>
</dbReference>
<organism evidence="2 3">
    <name type="scientific">Hymenobacter jeongseonensis</name>
    <dbReference type="NCBI Taxonomy" id="2791027"/>
    <lineage>
        <taxon>Bacteria</taxon>
        <taxon>Pseudomonadati</taxon>
        <taxon>Bacteroidota</taxon>
        <taxon>Cytophagia</taxon>
        <taxon>Cytophagales</taxon>
        <taxon>Hymenobacteraceae</taxon>
        <taxon>Hymenobacter</taxon>
    </lineage>
</organism>
<dbReference type="Proteomes" id="UP000597617">
    <property type="component" value="Unassembled WGS sequence"/>
</dbReference>
<comment type="caution">
    <text evidence="2">The sequence shown here is derived from an EMBL/GenBank/DDBJ whole genome shotgun (WGS) entry which is preliminary data.</text>
</comment>
<dbReference type="Gene3D" id="2.160.20.10">
    <property type="entry name" value="Single-stranded right-handed beta-helix, Pectin lyase-like"/>
    <property type="match status" value="1"/>
</dbReference>
<evidence type="ECO:0000313" key="3">
    <source>
        <dbReference type="Proteomes" id="UP000597617"/>
    </source>
</evidence>
<feature type="signal peptide" evidence="1">
    <location>
        <begin position="1"/>
        <end position="20"/>
    </location>
</feature>
<dbReference type="InterPro" id="IPR006626">
    <property type="entry name" value="PbH1"/>
</dbReference>
<dbReference type="InterPro" id="IPR012334">
    <property type="entry name" value="Pectin_lyas_fold"/>
</dbReference>
<sequence>MAKIILFILLVSSIVFPATAATYYVSASGNDANAGTSKSSAWSTVARVNAATFQPGDRVLFEGGQTFSGGIWLQPASQGTAVLPIVLSSYGVGAATIASGNGFGFYGENNAGIELRRLNFVGSGRSANTSSGVIFYLTTANTHLQHVRLDSLDVSGYRNAGISIGSWNGTSGYTDVRITNCFSHANGEAGISSYSQSLAAHHNWYVGNCKAFDNTGRADITTTHTGNGIVLSGIDGALVEHCEAYNNGALNGNRSGGPVGIWGWCCNNLVIQKCESHHNSSGTAIDGGGFDLDGGCTNSVLQYNYSHDNGGPGYLLAQYSGAPPMTDLTIRYNVSENDARQNGQGAISVWSSGANGGIKRASIHNNTVLLSRPANGTSPLAVRIMSGGISAITLRNNVLKTAAGLLLLATATTTGLKLEGNLYWAEASTVSLNWKGTNYADLASWRAATGQEKMADGRATGLIADPQIQSGAAAYTPLPSSPARGAALNLQSEFSVNPGPRDFVGNPTPLASKTGNIGALETQEPLPVVLTQFTVRAQGPAALLRWGTASEQNNAHFVIESSRDGQTFSKVGQVAGHGSTAQAQSYQFTDQNLARYACSIIYYRLRQVDTDGKTTFSPVVALSGSWAGGSNGGALQVLPNPALAGATVVVKGAGSNRVQLYNVQGQLVANGNVDATGTAELAVAGLGAGIYIVRCGPQSIRLVLAD</sequence>
<dbReference type="NCBIfam" id="TIGR04183">
    <property type="entry name" value="Por_Secre_tail"/>
    <property type="match status" value="1"/>
</dbReference>
<protein>
    <submittedName>
        <fullName evidence="2">T9SS type A sorting domain-containing protein</fullName>
    </submittedName>
</protein>
<dbReference type="SUPFAM" id="SSF51126">
    <property type="entry name" value="Pectin lyase-like"/>
    <property type="match status" value="2"/>
</dbReference>
<name>A0ABS0ILZ6_9BACT</name>
<dbReference type="EMBL" id="JADQDQ010000008">
    <property type="protein sequence ID" value="MBF9238805.1"/>
    <property type="molecule type" value="Genomic_DNA"/>
</dbReference>
<gene>
    <name evidence="2" type="ORF">I2I05_15490</name>
</gene>
<dbReference type="RefSeq" id="WP_196283168.1">
    <property type="nucleotide sequence ID" value="NZ_JADQDQ010000008.1"/>
</dbReference>
<dbReference type="InterPro" id="IPR026444">
    <property type="entry name" value="Secre_tail"/>
</dbReference>